<sequence length="125" mass="14551">MRCRASWSEDYRKLPCLKALIMEALAATSHSVTEDTEFERYMIPKNATVTFLVSEIKWDEKAWEKPKEFKLERFTAGGEGEEVDLMGNREIKMTRAWRSICPGLRLAMLHLENGPIDKEKRKCIL</sequence>
<evidence type="ECO:0000313" key="7">
    <source>
        <dbReference type="Proteomes" id="UP000639772"/>
    </source>
</evidence>
<dbReference type="Proteomes" id="UP000639772">
    <property type="component" value="Chromosome 6"/>
</dbReference>
<evidence type="ECO:0000256" key="5">
    <source>
        <dbReference type="ARBA" id="ARBA00023136"/>
    </source>
</evidence>
<dbReference type="PANTHER" id="PTHR24298">
    <property type="entry name" value="FLAVONOID 3'-MONOOXYGENASE-RELATED"/>
    <property type="match status" value="1"/>
</dbReference>
<dbReference type="GO" id="GO:0016020">
    <property type="term" value="C:membrane"/>
    <property type="evidence" value="ECO:0007669"/>
    <property type="project" value="UniProtKB-SubCell"/>
</dbReference>
<organism evidence="6 7">
    <name type="scientific">Vanilla planifolia</name>
    <name type="common">Vanilla</name>
    <dbReference type="NCBI Taxonomy" id="51239"/>
    <lineage>
        <taxon>Eukaryota</taxon>
        <taxon>Viridiplantae</taxon>
        <taxon>Streptophyta</taxon>
        <taxon>Embryophyta</taxon>
        <taxon>Tracheophyta</taxon>
        <taxon>Spermatophyta</taxon>
        <taxon>Magnoliopsida</taxon>
        <taxon>Liliopsida</taxon>
        <taxon>Asparagales</taxon>
        <taxon>Orchidaceae</taxon>
        <taxon>Vanilloideae</taxon>
        <taxon>Vanilleae</taxon>
        <taxon>Vanilla</taxon>
    </lineage>
</organism>
<name>A0A835QTW3_VANPL</name>
<dbReference type="GO" id="GO:0016709">
    <property type="term" value="F:oxidoreductase activity, acting on paired donors, with incorporation or reduction of molecular oxygen, NAD(P)H as one donor, and incorporation of one atom of oxygen"/>
    <property type="evidence" value="ECO:0007669"/>
    <property type="project" value="TreeGrafter"/>
</dbReference>
<protein>
    <submittedName>
        <fullName evidence="6">Uncharacterized protein</fullName>
    </submittedName>
</protein>
<dbReference type="PANTHER" id="PTHR24298:SF800">
    <property type="entry name" value="CYTOCHROME P450 89A2-RELATED"/>
    <property type="match status" value="1"/>
</dbReference>
<evidence type="ECO:0000256" key="1">
    <source>
        <dbReference type="ARBA" id="ARBA00004167"/>
    </source>
</evidence>
<dbReference type="InterPro" id="IPR036396">
    <property type="entry name" value="Cyt_P450_sf"/>
</dbReference>
<evidence type="ECO:0000256" key="2">
    <source>
        <dbReference type="ARBA" id="ARBA00022692"/>
    </source>
</evidence>
<reference evidence="6 7" key="1">
    <citation type="journal article" date="2020" name="Nat. Food">
        <title>A phased Vanilla planifolia genome enables genetic improvement of flavour and production.</title>
        <authorList>
            <person name="Hasing T."/>
            <person name="Tang H."/>
            <person name="Brym M."/>
            <person name="Khazi F."/>
            <person name="Huang T."/>
            <person name="Chambers A.H."/>
        </authorList>
    </citation>
    <scope>NUCLEOTIDE SEQUENCE [LARGE SCALE GENOMIC DNA]</scope>
    <source>
        <tissue evidence="6">Leaf</tissue>
    </source>
</reference>
<dbReference type="OrthoDB" id="686539at2759"/>
<dbReference type="InterPro" id="IPR051103">
    <property type="entry name" value="Plant_metabolite_P450s"/>
</dbReference>
<keyword evidence="3" id="KW-0479">Metal-binding</keyword>
<dbReference type="GO" id="GO:0005506">
    <property type="term" value="F:iron ion binding"/>
    <property type="evidence" value="ECO:0007669"/>
    <property type="project" value="InterPro"/>
</dbReference>
<keyword evidence="5" id="KW-0472">Membrane</keyword>
<comment type="caution">
    <text evidence="6">The sequence shown here is derived from an EMBL/GenBank/DDBJ whole genome shotgun (WGS) entry which is preliminary data.</text>
</comment>
<comment type="subcellular location">
    <subcellularLocation>
        <location evidence="1">Membrane</location>
        <topology evidence="1">Single-pass membrane protein</topology>
    </subcellularLocation>
</comment>
<dbReference type="GO" id="GO:0020037">
    <property type="term" value="F:heme binding"/>
    <property type="evidence" value="ECO:0007669"/>
    <property type="project" value="InterPro"/>
</dbReference>
<evidence type="ECO:0000256" key="3">
    <source>
        <dbReference type="ARBA" id="ARBA00022723"/>
    </source>
</evidence>
<dbReference type="SUPFAM" id="SSF48264">
    <property type="entry name" value="Cytochrome P450"/>
    <property type="match status" value="1"/>
</dbReference>
<keyword evidence="4" id="KW-1133">Transmembrane helix</keyword>
<gene>
    <name evidence="6" type="ORF">HPP92_012497</name>
</gene>
<dbReference type="Gene3D" id="1.10.630.10">
    <property type="entry name" value="Cytochrome P450"/>
    <property type="match status" value="1"/>
</dbReference>
<dbReference type="Pfam" id="PF00067">
    <property type="entry name" value="p450"/>
    <property type="match status" value="1"/>
</dbReference>
<evidence type="ECO:0000313" key="6">
    <source>
        <dbReference type="EMBL" id="KAG0477778.1"/>
    </source>
</evidence>
<proteinExistence type="predicted"/>
<evidence type="ECO:0000256" key="4">
    <source>
        <dbReference type="ARBA" id="ARBA00022989"/>
    </source>
</evidence>
<dbReference type="EMBL" id="JADCNM010000006">
    <property type="protein sequence ID" value="KAG0477778.1"/>
    <property type="molecule type" value="Genomic_DNA"/>
</dbReference>
<keyword evidence="2" id="KW-0812">Transmembrane</keyword>
<dbReference type="InterPro" id="IPR001128">
    <property type="entry name" value="Cyt_P450"/>
</dbReference>
<dbReference type="AlphaFoldDB" id="A0A835QTW3"/>
<accession>A0A835QTW3</accession>